<comment type="function">
    <text evidence="7">Cytochromes P450 are a group of heme-thiolate monooxygenases. They oxidize a variety of structurally unrelated compounds, including steroids, fatty acids, and xenobiotics.</text>
</comment>
<dbReference type="GO" id="GO:0006707">
    <property type="term" value="P:cholesterol catabolic process"/>
    <property type="evidence" value="ECO:0007669"/>
    <property type="project" value="TreeGrafter"/>
</dbReference>
<evidence type="ECO:0000256" key="3">
    <source>
        <dbReference type="ARBA" id="ARBA00022723"/>
    </source>
</evidence>
<dbReference type="GO" id="GO:0036199">
    <property type="term" value="F:cholest-4-en-3-one 26-monooxygenase activity"/>
    <property type="evidence" value="ECO:0007669"/>
    <property type="project" value="TreeGrafter"/>
</dbReference>
<proteinExistence type="inferred from homology"/>
<dbReference type="Gene3D" id="1.10.630.10">
    <property type="entry name" value="Cytochrome P450"/>
    <property type="match status" value="1"/>
</dbReference>
<dbReference type="GO" id="GO:0005506">
    <property type="term" value="F:iron ion binding"/>
    <property type="evidence" value="ECO:0007669"/>
    <property type="project" value="InterPro"/>
</dbReference>
<evidence type="ECO:0000256" key="8">
    <source>
        <dbReference type="RuleBase" id="RU000461"/>
    </source>
</evidence>
<comment type="similarity">
    <text evidence="1 8">Belongs to the cytochrome P450 family.</text>
</comment>
<keyword evidence="5 8" id="KW-0408">Iron</keyword>
<dbReference type="InterPro" id="IPR002397">
    <property type="entry name" value="Cyt_P450_B"/>
</dbReference>
<protein>
    <submittedName>
        <fullName evidence="9">Cytochrome P450</fullName>
    </submittedName>
</protein>
<dbReference type="InterPro" id="IPR001128">
    <property type="entry name" value="Cyt_P450"/>
</dbReference>
<comment type="caution">
    <text evidence="9">The sequence shown here is derived from an EMBL/GenBank/DDBJ whole genome shotgun (WGS) entry which is preliminary data.</text>
</comment>
<dbReference type="CDD" id="cd11033">
    <property type="entry name" value="CYP142-like"/>
    <property type="match status" value="1"/>
</dbReference>
<evidence type="ECO:0000256" key="4">
    <source>
        <dbReference type="ARBA" id="ARBA00023002"/>
    </source>
</evidence>
<sequence>MNTAQADVRNGTPAIFNMLDLEQFVGGHPHAAYDLLRSTDPVHLHPGGPSQLPFHVLTSHADVQAVSRDTRRFSSANGFNLAASGENTAASAVLRALGRNILTYDPPEHGDFKRILMPMFMPARLRILEDRIRTFVAELLESLDGRTEVEFVSEVASAVPIRALCELLGVPAEDEPKILAWTNRMVGAEDPDMSANIIEAQQAFLEVFAYGKWLVEKRRAEPRDDLMSLIAHGTLAGEPLSDATRDGMCATLFAAGNETTRNALTGSVMLLTDHPGQRAQLVANAELIPDAVEEILRHTSPVIHMVRTAVEDVQLRDKTIAAGERVALLYGAANHDPAVFENPHALDIGRSNARQHLAFGTGIHHCIGARLAQIELRALLTELLRRYPDISATGDPAYLRSNFVCGVKRLPVRLFS</sequence>
<dbReference type="PANTHER" id="PTHR46696:SF4">
    <property type="entry name" value="BIOTIN BIOSYNTHESIS CYTOCHROME P450"/>
    <property type="match status" value="1"/>
</dbReference>
<dbReference type="RefSeq" id="WP_135244559.1">
    <property type="nucleotide sequence ID" value="NZ_SIHO01000001.1"/>
</dbReference>
<evidence type="ECO:0000256" key="7">
    <source>
        <dbReference type="ARBA" id="ARBA00043906"/>
    </source>
</evidence>
<keyword evidence="10" id="KW-1185">Reference proteome</keyword>
<name>A0A4Y9EQH1_9SPHN</name>
<evidence type="ECO:0000256" key="2">
    <source>
        <dbReference type="ARBA" id="ARBA00022617"/>
    </source>
</evidence>
<organism evidence="9 10">
    <name type="scientific">Glacieibacterium arshaanense</name>
    <dbReference type="NCBI Taxonomy" id="2511025"/>
    <lineage>
        <taxon>Bacteria</taxon>
        <taxon>Pseudomonadati</taxon>
        <taxon>Pseudomonadota</taxon>
        <taxon>Alphaproteobacteria</taxon>
        <taxon>Sphingomonadales</taxon>
        <taxon>Sphingosinicellaceae</taxon>
        <taxon>Glacieibacterium</taxon>
    </lineage>
</organism>
<dbReference type="GO" id="GO:0020037">
    <property type="term" value="F:heme binding"/>
    <property type="evidence" value="ECO:0007669"/>
    <property type="project" value="InterPro"/>
</dbReference>
<keyword evidence="2 8" id="KW-0349">Heme</keyword>
<dbReference type="AlphaFoldDB" id="A0A4Y9EQH1"/>
<dbReference type="FunFam" id="1.10.630.10:FF:000018">
    <property type="entry name" value="Cytochrome P450 monooxygenase"/>
    <property type="match status" value="1"/>
</dbReference>
<dbReference type="EMBL" id="SIHO01000001">
    <property type="protein sequence ID" value="TFU05834.1"/>
    <property type="molecule type" value="Genomic_DNA"/>
</dbReference>
<evidence type="ECO:0000256" key="1">
    <source>
        <dbReference type="ARBA" id="ARBA00010617"/>
    </source>
</evidence>
<gene>
    <name evidence="9" type="ORF">EUV02_02080</name>
</gene>
<dbReference type="PRINTS" id="PR00385">
    <property type="entry name" value="P450"/>
</dbReference>
<dbReference type="Pfam" id="PF00067">
    <property type="entry name" value="p450"/>
    <property type="match status" value="1"/>
</dbReference>
<keyword evidence="3 8" id="KW-0479">Metal-binding</keyword>
<dbReference type="InterPro" id="IPR017972">
    <property type="entry name" value="Cyt_P450_CS"/>
</dbReference>
<dbReference type="SUPFAM" id="SSF48264">
    <property type="entry name" value="Cytochrome P450"/>
    <property type="match status" value="1"/>
</dbReference>
<evidence type="ECO:0000256" key="6">
    <source>
        <dbReference type="ARBA" id="ARBA00023033"/>
    </source>
</evidence>
<dbReference type="PANTHER" id="PTHR46696">
    <property type="entry name" value="P450, PUTATIVE (EUROFUNG)-RELATED"/>
    <property type="match status" value="1"/>
</dbReference>
<dbReference type="PRINTS" id="PR00359">
    <property type="entry name" value="BP450"/>
</dbReference>
<dbReference type="Proteomes" id="UP000297737">
    <property type="component" value="Unassembled WGS sequence"/>
</dbReference>
<evidence type="ECO:0000313" key="9">
    <source>
        <dbReference type="EMBL" id="TFU05834.1"/>
    </source>
</evidence>
<keyword evidence="4 8" id="KW-0560">Oxidoreductase</keyword>
<dbReference type="OrthoDB" id="5522954at2"/>
<accession>A0A4Y9EQH1</accession>
<dbReference type="PROSITE" id="PS00086">
    <property type="entry name" value="CYTOCHROME_P450"/>
    <property type="match status" value="1"/>
</dbReference>
<dbReference type="GO" id="GO:0008395">
    <property type="term" value="F:steroid hydroxylase activity"/>
    <property type="evidence" value="ECO:0007669"/>
    <property type="project" value="TreeGrafter"/>
</dbReference>
<dbReference type="InterPro" id="IPR036396">
    <property type="entry name" value="Cyt_P450_sf"/>
</dbReference>
<evidence type="ECO:0000313" key="10">
    <source>
        <dbReference type="Proteomes" id="UP000297737"/>
    </source>
</evidence>
<reference evidence="9 10" key="1">
    <citation type="submission" date="2019-02" db="EMBL/GenBank/DDBJ databases">
        <title>Polymorphobacter sp. isolated from the lake at the Tibet of China.</title>
        <authorList>
            <person name="Li A."/>
        </authorList>
    </citation>
    <scope>NUCLEOTIDE SEQUENCE [LARGE SCALE GENOMIC DNA]</scope>
    <source>
        <strain evidence="9 10">DJ1R-1</strain>
    </source>
</reference>
<evidence type="ECO:0000256" key="5">
    <source>
        <dbReference type="ARBA" id="ARBA00023004"/>
    </source>
</evidence>
<keyword evidence="6 8" id="KW-0503">Monooxygenase</keyword>